<dbReference type="RefSeq" id="WP_157771268.1">
    <property type="nucleotide sequence ID" value="NZ_CP068595.1"/>
</dbReference>
<sequence length="55" mass="6215">MGLEKTLDDIERKGIELGKEKIAGRMIAEGMDDQLIAKITGFSLKKVEQLRKQIQ</sequence>
<keyword evidence="2" id="KW-1185">Reference proteome</keyword>
<organism evidence="1 2">
    <name type="scientific">Paenibacillus sonchi</name>
    <dbReference type="NCBI Taxonomy" id="373687"/>
    <lineage>
        <taxon>Bacteria</taxon>
        <taxon>Bacillati</taxon>
        <taxon>Bacillota</taxon>
        <taxon>Bacilli</taxon>
        <taxon>Bacillales</taxon>
        <taxon>Paenibacillaceae</taxon>
        <taxon>Paenibacillus</taxon>
        <taxon>Paenibacillus sonchi group</taxon>
    </lineage>
</organism>
<dbReference type="Proteomes" id="UP000595841">
    <property type="component" value="Chromosome"/>
</dbReference>
<dbReference type="EMBL" id="CP068595">
    <property type="protein sequence ID" value="QQZ61024.1"/>
    <property type="molecule type" value="Genomic_DNA"/>
</dbReference>
<evidence type="ECO:0008006" key="3">
    <source>
        <dbReference type="Google" id="ProtNLM"/>
    </source>
</evidence>
<reference evidence="1 2" key="1">
    <citation type="submission" date="2021-01" db="EMBL/GenBank/DDBJ databases">
        <title>Whole genome sequence of Paenibacillus sonchi LMG 24727 for comparative genomics.</title>
        <authorList>
            <person name="Lee G."/>
            <person name="Kim M.-J."/>
            <person name="Lim K."/>
            <person name="Shin J.-H."/>
        </authorList>
    </citation>
    <scope>NUCLEOTIDE SEQUENCE [LARGE SCALE GENOMIC DNA]</scope>
    <source>
        <strain evidence="1 2">LMG 24727</strain>
    </source>
</reference>
<accession>A0A974PBM7</accession>
<evidence type="ECO:0000313" key="1">
    <source>
        <dbReference type="EMBL" id="QQZ61024.1"/>
    </source>
</evidence>
<dbReference type="KEGG" id="pson:JI735_32225"/>
<gene>
    <name evidence="1" type="ORF">JI735_32225</name>
</gene>
<evidence type="ECO:0000313" key="2">
    <source>
        <dbReference type="Proteomes" id="UP000595841"/>
    </source>
</evidence>
<proteinExistence type="predicted"/>
<name>A0A974PBM7_9BACL</name>
<dbReference type="AlphaFoldDB" id="A0A974PBM7"/>
<protein>
    <recommendedName>
        <fullName evidence="3">Transposase</fullName>
    </recommendedName>
</protein>